<keyword evidence="11" id="KW-1185">Reference proteome</keyword>
<evidence type="ECO:0000256" key="3">
    <source>
        <dbReference type="ARBA" id="ARBA00022692"/>
    </source>
</evidence>
<evidence type="ECO:0000313" key="10">
    <source>
        <dbReference type="EMBL" id="MBM6754400.1"/>
    </source>
</evidence>
<evidence type="ECO:0000256" key="5">
    <source>
        <dbReference type="ARBA" id="ARBA00023136"/>
    </source>
</evidence>
<dbReference type="InterPro" id="IPR007210">
    <property type="entry name" value="ABC_Gly_betaine_transp_sub-bd"/>
</dbReference>
<dbReference type="Pfam" id="PF04069">
    <property type="entry name" value="OpuAC"/>
    <property type="match status" value="1"/>
</dbReference>
<keyword evidence="2 8" id="KW-0813">Transport</keyword>
<comment type="similarity">
    <text evidence="7">In the N-terminal section; belongs to the binding-protein-dependent transport system permease family.</text>
</comment>
<feature type="domain" description="ABC transmembrane type-1" evidence="9">
    <location>
        <begin position="19"/>
        <end position="198"/>
    </location>
</feature>
<dbReference type="InterPro" id="IPR035906">
    <property type="entry name" value="MetI-like_sf"/>
</dbReference>
<dbReference type="PROSITE" id="PS50928">
    <property type="entry name" value="ABC_TM1"/>
    <property type="match status" value="1"/>
</dbReference>
<dbReference type="Pfam" id="PF00528">
    <property type="entry name" value="BPD_transp_1"/>
    <property type="match status" value="1"/>
</dbReference>
<dbReference type="PANTHER" id="PTHR30177:SF4">
    <property type="entry name" value="OSMOPROTECTANT IMPORT PERMEASE PROTEIN OSMW"/>
    <property type="match status" value="1"/>
</dbReference>
<evidence type="ECO:0000256" key="2">
    <source>
        <dbReference type="ARBA" id="ARBA00022448"/>
    </source>
</evidence>
<dbReference type="Gene3D" id="1.10.3720.10">
    <property type="entry name" value="MetI-like"/>
    <property type="match status" value="1"/>
</dbReference>
<feature type="transmembrane region" description="Helical" evidence="8">
    <location>
        <begin position="180"/>
        <end position="200"/>
    </location>
</feature>
<keyword evidence="3 8" id="KW-0812">Transmembrane</keyword>
<dbReference type="CDD" id="cd13610">
    <property type="entry name" value="PBP2_ChoS"/>
    <property type="match status" value="1"/>
</dbReference>
<dbReference type="Gene3D" id="3.40.190.120">
    <property type="entry name" value="Osmoprotection protein (prox), domain 2"/>
    <property type="match status" value="1"/>
</dbReference>
<dbReference type="Gene3D" id="3.40.190.10">
    <property type="entry name" value="Periplasmic binding protein-like II"/>
    <property type="match status" value="1"/>
</dbReference>
<evidence type="ECO:0000256" key="7">
    <source>
        <dbReference type="ARBA" id="ARBA00035652"/>
    </source>
</evidence>
<comment type="subcellular location">
    <subcellularLocation>
        <location evidence="8">Cell membrane</location>
        <topology evidence="8">Multi-pass membrane protein</topology>
    </subcellularLocation>
    <subcellularLocation>
        <location evidence="1">Membrane</location>
        <topology evidence="1">Multi-pass membrane protein</topology>
    </subcellularLocation>
</comment>
<evidence type="ECO:0000256" key="8">
    <source>
        <dbReference type="RuleBase" id="RU363032"/>
    </source>
</evidence>
<evidence type="ECO:0000256" key="1">
    <source>
        <dbReference type="ARBA" id="ARBA00004141"/>
    </source>
</evidence>
<evidence type="ECO:0000313" key="11">
    <source>
        <dbReference type="Proteomes" id="UP000776629"/>
    </source>
</evidence>
<keyword evidence="4 8" id="KW-1133">Transmembrane helix</keyword>
<dbReference type="PANTHER" id="PTHR30177">
    <property type="entry name" value="GLYCINE BETAINE/L-PROLINE TRANSPORT SYSTEM PERMEASE PROTEIN PROW"/>
    <property type="match status" value="1"/>
</dbReference>
<accession>A0ABS2EPR6</accession>
<dbReference type="InterPro" id="IPR058089">
    <property type="entry name" value="EgtUBC_SBD"/>
</dbReference>
<dbReference type="Proteomes" id="UP000776629">
    <property type="component" value="Unassembled WGS sequence"/>
</dbReference>
<dbReference type="InterPro" id="IPR051204">
    <property type="entry name" value="ABC_transp_perm/SBD"/>
</dbReference>
<dbReference type="EMBL" id="JACJJQ010000028">
    <property type="protein sequence ID" value="MBM6754400.1"/>
    <property type="molecule type" value="Genomic_DNA"/>
</dbReference>
<comment type="caution">
    <text evidence="10">The sequence shown here is derived from an EMBL/GenBank/DDBJ whole genome shotgun (WGS) entry which is preliminary data.</text>
</comment>
<organism evidence="10 11">
    <name type="scientific">Limosilactobacillus alvi</name>
    <dbReference type="NCBI Taxonomy" id="990412"/>
    <lineage>
        <taxon>Bacteria</taxon>
        <taxon>Bacillati</taxon>
        <taxon>Bacillota</taxon>
        <taxon>Bacilli</taxon>
        <taxon>Lactobacillales</taxon>
        <taxon>Lactobacillaceae</taxon>
        <taxon>Limosilactobacillus</taxon>
    </lineage>
</organism>
<sequence length="511" mass="56505">MDKLLQMIINQHHQLLVALGQHLALSFMALLIAALIAIPLAMIFKDHRRLGEIALQVAGVFQTIPSLALLGLLIPLVGIGNPPALIALVAYAIMPIYQNTYTGLTTIDPNLEEAAIAMGLSRWMRLRRLELPMALPLIFSGIRIALVMTIGTATLAALIGAGGLGTYIVLGIEQNNNQELLIGAVFSAILALVFSVLLKVMGKSKRNLKIGFGLILLACIGWGGQKTYQHFFAQPQAEIVIAGKMGSEPEILINMYKELIQAKDPSIKIVLKPNFGGTTFLYQALKRNQIDIYPEFTGTVLKAFAKAKTTPQNPQAAYRKAATYLKTQQLTYLKPMAYQNGYDLAVTPEVANQYSLKTISDLASVSDQLTAAFDPDFSHQKDGYLGLKSAYHLQIGSVRSLEPSLRYQAIAQKRVQIVDGYTTDPEIRQFHLVVLKDDQHFFPPYQGAPLMKTSFAKQHPTVVKQLNKLSGRITMAEMQTMNYRVTVKHEKAKTVARQYLLKHHLISAKQK</sequence>
<feature type="transmembrane region" description="Helical" evidence="8">
    <location>
        <begin position="134"/>
        <end position="160"/>
    </location>
</feature>
<dbReference type="InterPro" id="IPR000515">
    <property type="entry name" value="MetI-like"/>
</dbReference>
<comment type="similarity">
    <text evidence="8">Belongs to the binding-protein-dependent transport system permease family.</text>
</comment>
<dbReference type="SUPFAM" id="SSF161098">
    <property type="entry name" value="MetI-like"/>
    <property type="match status" value="1"/>
</dbReference>
<keyword evidence="5 8" id="KW-0472">Membrane</keyword>
<evidence type="ECO:0000256" key="6">
    <source>
        <dbReference type="ARBA" id="ARBA00035642"/>
    </source>
</evidence>
<evidence type="ECO:0000259" key="9">
    <source>
        <dbReference type="PROSITE" id="PS50928"/>
    </source>
</evidence>
<proteinExistence type="inferred from homology"/>
<feature type="transmembrane region" description="Helical" evidence="8">
    <location>
        <begin position="53"/>
        <end position="74"/>
    </location>
</feature>
<name>A0ABS2EPR6_9LACO</name>
<evidence type="ECO:0000256" key="4">
    <source>
        <dbReference type="ARBA" id="ARBA00022989"/>
    </source>
</evidence>
<feature type="transmembrane region" description="Helical" evidence="8">
    <location>
        <begin position="20"/>
        <end position="41"/>
    </location>
</feature>
<dbReference type="CDD" id="cd06261">
    <property type="entry name" value="TM_PBP2"/>
    <property type="match status" value="1"/>
</dbReference>
<reference evidence="10 11" key="1">
    <citation type="journal article" date="2021" name="Sci. Rep.">
        <title>The distribution of antibiotic resistance genes in chicken gut microbiota commensals.</title>
        <authorList>
            <person name="Juricova H."/>
            <person name="Matiasovicova J."/>
            <person name="Kubasova T."/>
            <person name="Cejkova D."/>
            <person name="Rychlik I."/>
        </authorList>
    </citation>
    <scope>NUCLEOTIDE SEQUENCE [LARGE SCALE GENOMIC DNA]</scope>
    <source>
        <strain evidence="10 11">An810</strain>
    </source>
</reference>
<dbReference type="SUPFAM" id="SSF53850">
    <property type="entry name" value="Periplasmic binding protein-like II"/>
    <property type="match status" value="1"/>
</dbReference>
<comment type="similarity">
    <text evidence="6">In the C-terminal section; belongs to the OsmX family.</text>
</comment>
<protein>
    <submittedName>
        <fullName evidence="10">ABC transporter permease/substrate-binding protein</fullName>
    </submittedName>
</protein>
<gene>
    <name evidence="10" type="ORF">H5993_06475</name>
</gene>